<dbReference type="Proteomes" id="UP001183420">
    <property type="component" value="Unassembled WGS sequence"/>
</dbReference>
<keyword evidence="3" id="KW-1185">Reference proteome</keyword>
<evidence type="ECO:0000313" key="3">
    <source>
        <dbReference type="Proteomes" id="UP001183420"/>
    </source>
</evidence>
<feature type="domain" description="SnoaL-like" evidence="1">
    <location>
        <begin position="8"/>
        <end position="127"/>
    </location>
</feature>
<proteinExistence type="predicted"/>
<dbReference type="InterPro" id="IPR032710">
    <property type="entry name" value="NTF2-like_dom_sf"/>
</dbReference>
<gene>
    <name evidence="2" type="ORF">RNC47_28110</name>
</gene>
<evidence type="ECO:0000313" key="2">
    <source>
        <dbReference type="EMBL" id="MDT0322200.1"/>
    </source>
</evidence>
<dbReference type="InterPro" id="IPR037401">
    <property type="entry name" value="SnoaL-like"/>
</dbReference>
<reference evidence="3" key="1">
    <citation type="submission" date="2023-07" db="EMBL/GenBank/DDBJ databases">
        <title>30 novel species of actinomycetes from the DSMZ collection.</title>
        <authorList>
            <person name="Nouioui I."/>
        </authorList>
    </citation>
    <scope>NUCLEOTIDE SEQUENCE [LARGE SCALE GENOMIC DNA]</scope>
    <source>
        <strain evidence="3">DSM 44918</strain>
    </source>
</reference>
<name>A0ABU2LX67_9ACTN</name>
<dbReference type="Pfam" id="PF13577">
    <property type="entry name" value="SnoaL_4"/>
    <property type="match status" value="1"/>
</dbReference>
<dbReference type="SUPFAM" id="SSF54427">
    <property type="entry name" value="NTF2-like"/>
    <property type="match status" value="1"/>
</dbReference>
<dbReference type="CDD" id="cd00531">
    <property type="entry name" value="NTF2_like"/>
    <property type="match status" value="1"/>
</dbReference>
<protein>
    <submittedName>
        <fullName evidence="2">Nuclear transport factor 2 family protein</fullName>
    </submittedName>
</protein>
<evidence type="ECO:0000259" key="1">
    <source>
        <dbReference type="Pfam" id="PF13577"/>
    </source>
</evidence>
<sequence length="140" mass="15605">MSATTIAALADRTEVAELFARLARLLDEGRYDDAHTVYTDDVVVHSPRGGELRGLAEVTAHLHRQHPEGEHTHHLHGDVQVTLDGDRATATANQLAFFYRDGQPPYQEAGTRLTYRAVRTTAGWRFDQADIALTFLRPLS</sequence>
<dbReference type="RefSeq" id="WP_311602704.1">
    <property type="nucleotide sequence ID" value="NZ_JAVREM010000057.1"/>
</dbReference>
<dbReference type="EMBL" id="JAVREM010000057">
    <property type="protein sequence ID" value="MDT0322200.1"/>
    <property type="molecule type" value="Genomic_DNA"/>
</dbReference>
<organism evidence="2 3">
    <name type="scientific">Streptomyces millisiae</name>
    <dbReference type="NCBI Taxonomy" id="3075542"/>
    <lineage>
        <taxon>Bacteria</taxon>
        <taxon>Bacillati</taxon>
        <taxon>Actinomycetota</taxon>
        <taxon>Actinomycetes</taxon>
        <taxon>Kitasatosporales</taxon>
        <taxon>Streptomycetaceae</taxon>
        <taxon>Streptomyces</taxon>
    </lineage>
</organism>
<accession>A0ABU2LX67</accession>
<dbReference type="Gene3D" id="3.10.450.50">
    <property type="match status" value="1"/>
</dbReference>
<comment type="caution">
    <text evidence="2">The sequence shown here is derived from an EMBL/GenBank/DDBJ whole genome shotgun (WGS) entry which is preliminary data.</text>
</comment>